<evidence type="ECO:0000313" key="3">
    <source>
        <dbReference type="Proteomes" id="UP001142078"/>
    </source>
</evidence>
<accession>A0A9X2MD90</accession>
<proteinExistence type="predicted"/>
<dbReference type="Gene3D" id="3.40.50.10170">
    <property type="match status" value="1"/>
</dbReference>
<dbReference type="PANTHER" id="PTHR33434">
    <property type="entry name" value="DEGV DOMAIN-CONTAINING PROTEIN DR_1986-RELATED"/>
    <property type="match status" value="1"/>
</dbReference>
<dbReference type="NCBIfam" id="TIGR00762">
    <property type="entry name" value="DegV"/>
    <property type="match status" value="1"/>
</dbReference>
<dbReference type="RefSeq" id="WP_042681549.1">
    <property type="nucleotide sequence ID" value="NZ_CABKTM010000043.1"/>
</dbReference>
<keyword evidence="1" id="KW-0446">Lipid-binding</keyword>
<dbReference type="InterPro" id="IPR003797">
    <property type="entry name" value="DegV"/>
</dbReference>
<evidence type="ECO:0000256" key="1">
    <source>
        <dbReference type="ARBA" id="ARBA00023121"/>
    </source>
</evidence>
<keyword evidence="3" id="KW-1185">Reference proteome</keyword>
<name>A0A9X2MD90_9FIRM</name>
<dbReference type="InterPro" id="IPR043168">
    <property type="entry name" value="DegV_C"/>
</dbReference>
<protein>
    <submittedName>
        <fullName evidence="2">DegV family protein</fullName>
    </submittedName>
</protein>
<reference evidence="2" key="1">
    <citation type="submission" date="2022-07" db="EMBL/GenBank/DDBJ databases">
        <title>Enhanced cultured diversity of the mouse gut microbiota enables custom-made synthetic communities.</title>
        <authorList>
            <person name="Afrizal A."/>
        </authorList>
    </citation>
    <scope>NUCLEOTIDE SEQUENCE</scope>
    <source>
        <strain evidence="2">DSM 29482</strain>
    </source>
</reference>
<evidence type="ECO:0000313" key="2">
    <source>
        <dbReference type="EMBL" id="MCR2042862.1"/>
    </source>
</evidence>
<dbReference type="InterPro" id="IPR050270">
    <property type="entry name" value="DegV_domain_contain"/>
</dbReference>
<dbReference type="Gene3D" id="3.30.1180.10">
    <property type="match status" value="1"/>
</dbReference>
<dbReference type="Pfam" id="PF02645">
    <property type="entry name" value="DegV"/>
    <property type="match status" value="1"/>
</dbReference>
<comment type="caution">
    <text evidence="2">The sequence shown here is derived from an EMBL/GenBank/DDBJ whole genome shotgun (WGS) entry which is preliminary data.</text>
</comment>
<dbReference type="GO" id="GO:0008289">
    <property type="term" value="F:lipid binding"/>
    <property type="evidence" value="ECO:0007669"/>
    <property type="project" value="UniProtKB-KW"/>
</dbReference>
<organism evidence="2 3">
    <name type="scientific">Anaerosalibacter massiliensis</name>
    <dbReference type="NCBI Taxonomy" id="1347392"/>
    <lineage>
        <taxon>Bacteria</taxon>
        <taxon>Bacillati</taxon>
        <taxon>Bacillota</taxon>
        <taxon>Tissierellia</taxon>
        <taxon>Tissierellales</taxon>
        <taxon>Sporanaerobacteraceae</taxon>
        <taxon>Anaerosalibacter</taxon>
    </lineage>
</organism>
<dbReference type="AlphaFoldDB" id="A0A9X2MD90"/>
<dbReference type="EMBL" id="JANJZL010000001">
    <property type="protein sequence ID" value="MCR2042862.1"/>
    <property type="molecule type" value="Genomic_DNA"/>
</dbReference>
<dbReference type="PANTHER" id="PTHR33434:SF2">
    <property type="entry name" value="FATTY ACID-BINDING PROTEIN TM_1468"/>
    <property type="match status" value="1"/>
</dbReference>
<gene>
    <name evidence="2" type="ORF">NSA23_01900</name>
</gene>
<sequence length="275" mass="30729">MKKIKIITDSTSYLSKEYALERDISVIPLSYTFENETYKEGFPGEFDEFFKRLSESKDFPITSQPSTGDFLKEYEEALNKYDEIIVLTLSSKLSGTYNNAMLARTMSEESRITVVDSRQAASNLKLLVEEAVDMIEDGKSRDEIINRVAEMEKGMAIYFTVGTLEYLKRGGRLSAVSTVIGSVLNIKPIIALQNGELELLEKTRGKNRAVKKMLGLIPSNINQISICHILNYDEALSLKSKLIEIFPKAVVTIDEIGPVVGAHLGPETIGVCYSY</sequence>
<dbReference type="Proteomes" id="UP001142078">
    <property type="component" value="Unassembled WGS sequence"/>
</dbReference>
<dbReference type="OrthoDB" id="9780660at2"/>
<dbReference type="SUPFAM" id="SSF82549">
    <property type="entry name" value="DAK1/DegV-like"/>
    <property type="match status" value="1"/>
</dbReference>
<dbReference type="PROSITE" id="PS51482">
    <property type="entry name" value="DEGV"/>
    <property type="match status" value="1"/>
</dbReference>